<organism evidence="2 3">
    <name type="scientific">Actinoallomurus bryophytorum</name>
    <dbReference type="NCBI Taxonomy" id="1490222"/>
    <lineage>
        <taxon>Bacteria</taxon>
        <taxon>Bacillati</taxon>
        <taxon>Actinomycetota</taxon>
        <taxon>Actinomycetes</taxon>
        <taxon>Streptosporangiales</taxon>
        <taxon>Thermomonosporaceae</taxon>
        <taxon>Actinoallomurus</taxon>
    </lineage>
</organism>
<dbReference type="AlphaFoldDB" id="A0A543CGA7"/>
<feature type="transmembrane region" description="Helical" evidence="1">
    <location>
        <begin position="19"/>
        <end position="36"/>
    </location>
</feature>
<reference evidence="2 3" key="1">
    <citation type="submission" date="2019-06" db="EMBL/GenBank/DDBJ databases">
        <title>Sequencing the genomes of 1000 actinobacteria strains.</title>
        <authorList>
            <person name="Klenk H.-P."/>
        </authorList>
    </citation>
    <scope>NUCLEOTIDE SEQUENCE [LARGE SCALE GENOMIC DNA]</scope>
    <source>
        <strain evidence="2 3">DSM 102200</strain>
    </source>
</reference>
<keyword evidence="1" id="KW-0472">Membrane</keyword>
<evidence type="ECO:0000256" key="1">
    <source>
        <dbReference type="SAM" id="Phobius"/>
    </source>
</evidence>
<evidence type="ECO:0000313" key="2">
    <source>
        <dbReference type="EMBL" id="TQL96144.1"/>
    </source>
</evidence>
<comment type="caution">
    <text evidence="2">The sequence shown here is derived from an EMBL/GenBank/DDBJ whole genome shotgun (WGS) entry which is preliminary data.</text>
</comment>
<keyword evidence="3" id="KW-1185">Reference proteome</keyword>
<proteinExistence type="predicted"/>
<dbReference type="RefSeq" id="WP_281286234.1">
    <property type="nucleotide sequence ID" value="NZ_VFOZ01000001.1"/>
</dbReference>
<accession>A0A543CGA7</accession>
<keyword evidence="1" id="KW-0812">Transmembrane</keyword>
<evidence type="ECO:0000313" key="3">
    <source>
        <dbReference type="Proteomes" id="UP000316096"/>
    </source>
</evidence>
<name>A0A543CGA7_9ACTN</name>
<dbReference type="Proteomes" id="UP000316096">
    <property type="component" value="Unassembled WGS sequence"/>
</dbReference>
<gene>
    <name evidence="2" type="ORF">FB559_1666</name>
</gene>
<sequence>MAVTLIGAGVTGLSTGHLAATRVGAAASILAGLLFLRMSARART</sequence>
<keyword evidence="1" id="KW-1133">Transmembrane helix</keyword>
<protein>
    <submittedName>
        <fullName evidence="2">Uncharacterized protein</fullName>
    </submittedName>
</protein>
<dbReference type="EMBL" id="VFOZ01000001">
    <property type="protein sequence ID" value="TQL96144.1"/>
    <property type="molecule type" value="Genomic_DNA"/>
</dbReference>